<name>A0ABS8RI62_DATST</name>
<gene>
    <name evidence="2" type="ORF">HAX54_004326</name>
</gene>
<evidence type="ECO:0000256" key="1">
    <source>
        <dbReference type="SAM" id="MobiDB-lite"/>
    </source>
</evidence>
<proteinExistence type="predicted"/>
<comment type="caution">
    <text evidence="2">The sequence shown here is derived from an EMBL/GenBank/DDBJ whole genome shotgun (WGS) entry which is preliminary data.</text>
</comment>
<organism evidence="2 3">
    <name type="scientific">Datura stramonium</name>
    <name type="common">Jimsonweed</name>
    <name type="synonym">Common thornapple</name>
    <dbReference type="NCBI Taxonomy" id="4076"/>
    <lineage>
        <taxon>Eukaryota</taxon>
        <taxon>Viridiplantae</taxon>
        <taxon>Streptophyta</taxon>
        <taxon>Embryophyta</taxon>
        <taxon>Tracheophyta</taxon>
        <taxon>Spermatophyta</taxon>
        <taxon>Magnoliopsida</taxon>
        <taxon>eudicotyledons</taxon>
        <taxon>Gunneridae</taxon>
        <taxon>Pentapetalae</taxon>
        <taxon>asterids</taxon>
        <taxon>lamiids</taxon>
        <taxon>Solanales</taxon>
        <taxon>Solanaceae</taxon>
        <taxon>Solanoideae</taxon>
        <taxon>Datureae</taxon>
        <taxon>Datura</taxon>
    </lineage>
</organism>
<accession>A0ABS8RI62</accession>
<dbReference type="EMBL" id="JACEIK010000012">
    <property type="protein sequence ID" value="MCD7446338.1"/>
    <property type="molecule type" value="Genomic_DNA"/>
</dbReference>
<reference evidence="2 3" key="1">
    <citation type="journal article" date="2021" name="BMC Genomics">
        <title>Datura genome reveals duplications of psychoactive alkaloid biosynthetic genes and high mutation rate following tissue culture.</title>
        <authorList>
            <person name="Rajewski A."/>
            <person name="Carter-House D."/>
            <person name="Stajich J."/>
            <person name="Litt A."/>
        </authorList>
    </citation>
    <scope>NUCLEOTIDE SEQUENCE [LARGE SCALE GENOMIC DNA]</scope>
    <source>
        <strain evidence="2">AR-01</strain>
    </source>
</reference>
<feature type="region of interest" description="Disordered" evidence="1">
    <location>
        <begin position="28"/>
        <end position="47"/>
    </location>
</feature>
<keyword evidence="3" id="KW-1185">Reference proteome</keyword>
<evidence type="ECO:0000313" key="2">
    <source>
        <dbReference type="EMBL" id="MCD7446338.1"/>
    </source>
</evidence>
<evidence type="ECO:0000313" key="3">
    <source>
        <dbReference type="Proteomes" id="UP000823775"/>
    </source>
</evidence>
<protein>
    <submittedName>
        <fullName evidence="2">Uncharacterized protein</fullName>
    </submittedName>
</protein>
<sequence length="199" mass="22167">GRGNRGFCNKERHGCFCHQVEEVNEGPSAYPISEGSEDVPAPPMPSRLVSSTSSGLLKLAQMAHDHIAQLVKLAKAIPPMIQYAIKIAMKPVMEKLGSLSARVDVLENESPDDWYVRDSPSGDATTIEMHEDEHPHNEVSYSMDDAHQDDPYWVAPIYSYHQGRTLLDRWVVASPYNPFALPPDLLMPSMADIVVQHFS</sequence>
<dbReference type="Proteomes" id="UP000823775">
    <property type="component" value="Unassembled WGS sequence"/>
</dbReference>
<feature type="non-terminal residue" evidence="2">
    <location>
        <position position="1"/>
    </location>
</feature>